<keyword evidence="3" id="KW-1003">Cell membrane</keyword>
<dbReference type="PANTHER" id="PTHR42771:SF2">
    <property type="entry name" value="IRON(3+)-HYDROXAMATE IMPORT ATP-BINDING PROTEIN FHUC"/>
    <property type="match status" value="1"/>
</dbReference>
<dbReference type="SUPFAM" id="SSF52540">
    <property type="entry name" value="P-loop containing nucleoside triphosphate hydrolases"/>
    <property type="match status" value="1"/>
</dbReference>
<keyword evidence="2" id="KW-0813">Transport</keyword>
<dbReference type="InterPro" id="IPR051535">
    <property type="entry name" value="Siderophore_ABC-ATPase"/>
</dbReference>
<keyword evidence="13" id="KW-1185">Reference proteome</keyword>
<evidence type="ECO:0000256" key="8">
    <source>
        <dbReference type="ARBA" id="ARBA00023065"/>
    </source>
</evidence>
<organism evidence="12 13">
    <name type="scientific">Tamaricihabitans halophyticus</name>
    <dbReference type="NCBI Taxonomy" id="1262583"/>
    <lineage>
        <taxon>Bacteria</taxon>
        <taxon>Bacillati</taxon>
        <taxon>Actinomycetota</taxon>
        <taxon>Actinomycetes</taxon>
        <taxon>Pseudonocardiales</taxon>
        <taxon>Pseudonocardiaceae</taxon>
        <taxon>Tamaricihabitans</taxon>
    </lineage>
</organism>
<dbReference type="PROSITE" id="PS00211">
    <property type="entry name" value="ABC_TRANSPORTER_1"/>
    <property type="match status" value="1"/>
</dbReference>
<dbReference type="PANTHER" id="PTHR42771">
    <property type="entry name" value="IRON(3+)-HYDROXAMATE IMPORT ATP-BINDING PROTEIN FHUC"/>
    <property type="match status" value="1"/>
</dbReference>
<keyword evidence="6 12" id="KW-0067">ATP-binding</keyword>
<dbReference type="InterPro" id="IPR017871">
    <property type="entry name" value="ABC_transporter-like_CS"/>
</dbReference>
<dbReference type="InterPro" id="IPR011576">
    <property type="entry name" value="Pyridox_Oxase_N"/>
</dbReference>
<dbReference type="Pfam" id="PF01243">
    <property type="entry name" value="PNPOx_N"/>
    <property type="match status" value="1"/>
</dbReference>
<dbReference type="OrthoDB" id="9790331at2"/>
<comment type="caution">
    <text evidence="12">The sequence shown here is derived from an EMBL/GenBank/DDBJ whole genome shotgun (WGS) entry which is preliminary data.</text>
</comment>
<keyword evidence="8" id="KW-0406">Ion transport</keyword>
<feature type="domain" description="ABC transporter" evidence="11">
    <location>
        <begin position="7"/>
        <end position="243"/>
    </location>
</feature>
<keyword evidence="5" id="KW-0547">Nucleotide-binding</keyword>
<evidence type="ECO:0000256" key="2">
    <source>
        <dbReference type="ARBA" id="ARBA00022448"/>
    </source>
</evidence>
<dbReference type="InterPro" id="IPR027417">
    <property type="entry name" value="P-loop_NTPase"/>
</dbReference>
<comment type="subcellular location">
    <subcellularLocation>
        <location evidence="1">Cell membrane</location>
        <topology evidence="1">Peripheral membrane protein</topology>
    </subcellularLocation>
</comment>
<dbReference type="FunFam" id="3.40.50.300:FF:000134">
    <property type="entry name" value="Iron-enterobactin ABC transporter ATP-binding protein"/>
    <property type="match status" value="1"/>
</dbReference>
<evidence type="ECO:0000256" key="9">
    <source>
        <dbReference type="ARBA" id="ARBA00023136"/>
    </source>
</evidence>
<accession>A0A4R2QI59</accession>
<sequence length="462" mass="50096">MAESAGVHTERLRLGYGDREVVAGLSTRIPAGQITVIVGPNACGKSTFLRGVARLLRPSSGAAYLDGKSIHAMPSKDVAKKLGILPQSPSAPDGITVVDLVGRGRSPHQGWFDRWSAVDDEAVASAMTATGTLDLADRQVDELSGGQRQRVWIAMALAQRTGVLLLDEPTTFLDVTHQVEVLDLLVDLNRTQRSTIVLVLHDLNLACRYADNLMVFSAGELVAEGAPREVVSEDLVREVFALSCRVVPDPVADTPMIVPIGRHDPQPQRGPDAHDVSSEEELRSVVPEPAPAIRNKAVAGIDEQTKRFLREARFFLLATANTDGSMDVSPRGDVAGGLWFAEDGRALAFADRAGNRRLDSMRNILRQPRVGMLFLVPGVGHTVRVNGRARITRDPTLLEHLATSEHRPVLATVIDVDEVYVHCGQAFARSALWEPESWPDRTGLPNPGELFKAQAALRDGQS</sequence>
<gene>
    <name evidence="12" type="ORF">EV191_11016</name>
</gene>
<keyword evidence="4" id="KW-0410">Iron transport</keyword>
<dbReference type="InterPro" id="IPR003439">
    <property type="entry name" value="ABC_transporter-like_ATP-bd"/>
</dbReference>
<evidence type="ECO:0000259" key="11">
    <source>
        <dbReference type="PROSITE" id="PS50893"/>
    </source>
</evidence>
<dbReference type="GO" id="GO:0005524">
    <property type="term" value="F:ATP binding"/>
    <property type="evidence" value="ECO:0007669"/>
    <property type="project" value="UniProtKB-KW"/>
</dbReference>
<dbReference type="SMART" id="SM00382">
    <property type="entry name" value="AAA"/>
    <property type="match status" value="1"/>
</dbReference>
<dbReference type="GO" id="GO:0016887">
    <property type="term" value="F:ATP hydrolysis activity"/>
    <property type="evidence" value="ECO:0007669"/>
    <property type="project" value="InterPro"/>
</dbReference>
<evidence type="ECO:0000256" key="5">
    <source>
        <dbReference type="ARBA" id="ARBA00022741"/>
    </source>
</evidence>
<evidence type="ECO:0000313" key="13">
    <source>
        <dbReference type="Proteomes" id="UP000294911"/>
    </source>
</evidence>
<reference evidence="12 13" key="1">
    <citation type="submission" date="2019-03" db="EMBL/GenBank/DDBJ databases">
        <title>Genomic Encyclopedia of Type Strains, Phase IV (KMG-IV): sequencing the most valuable type-strain genomes for metagenomic binning, comparative biology and taxonomic classification.</title>
        <authorList>
            <person name="Goeker M."/>
        </authorList>
    </citation>
    <scope>NUCLEOTIDE SEQUENCE [LARGE SCALE GENOMIC DNA]</scope>
    <source>
        <strain evidence="12 13">DSM 45765</strain>
    </source>
</reference>
<dbReference type="InterPro" id="IPR024029">
    <property type="entry name" value="Pyridox_Oxase_FMN-dep"/>
</dbReference>
<evidence type="ECO:0000256" key="1">
    <source>
        <dbReference type="ARBA" id="ARBA00004202"/>
    </source>
</evidence>
<dbReference type="AlphaFoldDB" id="A0A4R2QI59"/>
<dbReference type="GO" id="GO:0006826">
    <property type="term" value="P:iron ion transport"/>
    <property type="evidence" value="ECO:0007669"/>
    <property type="project" value="UniProtKB-KW"/>
</dbReference>
<evidence type="ECO:0000313" key="12">
    <source>
        <dbReference type="EMBL" id="TCP48459.1"/>
    </source>
</evidence>
<dbReference type="InterPro" id="IPR003593">
    <property type="entry name" value="AAA+_ATPase"/>
</dbReference>
<feature type="region of interest" description="Disordered" evidence="10">
    <location>
        <begin position="262"/>
        <end position="284"/>
    </location>
</feature>
<dbReference type="Proteomes" id="UP000294911">
    <property type="component" value="Unassembled WGS sequence"/>
</dbReference>
<evidence type="ECO:0000256" key="6">
    <source>
        <dbReference type="ARBA" id="ARBA00022840"/>
    </source>
</evidence>
<dbReference type="PROSITE" id="PS50893">
    <property type="entry name" value="ABC_TRANSPORTER_2"/>
    <property type="match status" value="1"/>
</dbReference>
<evidence type="ECO:0000256" key="10">
    <source>
        <dbReference type="SAM" id="MobiDB-lite"/>
    </source>
</evidence>
<feature type="compositionally biased region" description="Basic and acidic residues" evidence="10">
    <location>
        <begin position="262"/>
        <end position="283"/>
    </location>
</feature>
<dbReference type="CDD" id="cd03214">
    <property type="entry name" value="ABC_Iron-Siderophores_B12_Hemin"/>
    <property type="match status" value="1"/>
</dbReference>
<evidence type="ECO:0000256" key="7">
    <source>
        <dbReference type="ARBA" id="ARBA00023004"/>
    </source>
</evidence>
<proteinExistence type="predicted"/>
<keyword evidence="7" id="KW-0408">Iron</keyword>
<dbReference type="NCBIfam" id="TIGR04025">
    <property type="entry name" value="PPOX_FMN_DR2398"/>
    <property type="match status" value="1"/>
</dbReference>
<dbReference type="GO" id="GO:0005886">
    <property type="term" value="C:plasma membrane"/>
    <property type="evidence" value="ECO:0007669"/>
    <property type="project" value="UniProtKB-SubCell"/>
</dbReference>
<dbReference type="Pfam" id="PF00005">
    <property type="entry name" value="ABC_tran"/>
    <property type="match status" value="1"/>
</dbReference>
<dbReference type="EMBL" id="SLXQ01000010">
    <property type="protein sequence ID" value="TCP48459.1"/>
    <property type="molecule type" value="Genomic_DNA"/>
</dbReference>
<keyword evidence="9" id="KW-0472">Membrane</keyword>
<name>A0A4R2QI59_9PSEU</name>
<evidence type="ECO:0000256" key="4">
    <source>
        <dbReference type="ARBA" id="ARBA00022496"/>
    </source>
</evidence>
<dbReference type="Gene3D" id="2.30.110.10">
    <property type="entry name" value="Electron Transport, Fmn-binding Protein, Chain A"/>
    <property type="match status" value="1"/>
</dbReference>
<evidence type="ECO:0000256" key="3">
    <source>
        <dbReference type="ARBA" id="ARBA00022475"/>
    </source>
</evidence>
<protein>
    <submittedName>
        <fullName evidence="12">Iron complex transport system ATP-binding protein</fullName>
    </submittedName>
</protein>
<dbReference type="SUPFAM" id="SSF50475">
    <property type="entry name" value="FMN-binding split barrel"/>
    <property type="match status" value="1"/>
</dbReference>
<dbReference type="Gene3D" id="3.40.50.300">
    <property type="entry name" value="P-loop containing nucleotide triphosphate hydrolases"/>
    <property type="match status" value="1"/>
</dbReference>
<dbReference type="InterPro" id="IPR012349">
    <property type="entry name" value="Split_barrel_FMN-bd"/>
</dbReference>